<proteinExistence type="predicted"/>
<keyword evidence="1" id="KW-1133">Transmembrane helix</keyword>
<sequence length="683" mass="74249">MVRLLDDKMLGGRKKLSGPVAVAMVLLGVFLLSLYFMPWVRIRAYPTPGWFQFGVYRMLPLGEASGYDLAAGLWRDDWSERANFRATSLCGLGGLIAPICIVAVVLMNRLGWLRARRAWWAFLVLGLVGVAVATVVSQIYYSRNVIGQMRNVYVRAQSTGRHAIKGGSYRNLVTEKTDDLWLSLRLYVVMASVAAAALVVPVLKALGERVTKGRLSAWLAKVSEAKRAILGPPAEEAARALGPADGKAPGPYELLRGGVVVAIICSACVLLVLYFTPWVVVEGFDSSSYGPYAPMRTGKSTGFELATGPWGGDWPAHVSVTVLSFCMSLAPIVPVCILAVVLANLLKRLTARRTWWALLLLGLAGGVVVATPTRIGYPHLVMAQMGDAVVHSWVAQGYLSPASFDNLTLEYTFGLWSSFWAYAALAAVAFVAVTSPKFKAFTEPAAAKPITTTPPPIEPPTKATGVKKVLTGRTVRWTLLTLYVVTILVLAAIWVCQDWGDLPRPWGVFFIAIPVWFFSQGLFILTAAGRDLYRPLRRRMLVVPVVIAAFMMGVLLTSMTGALAELSWGVPGEWLFLGVLLATWGIWAVAFFIYTRQSSRLGVLKRLVTVLVAGSLLETIVAAYAHAIVSRRPGCLVGIHTSVAIDAGVCVGLWAFGPGIAILFLHARAQQKKRRQRPTPPEE</sequence>
<feature type="transmembrane region" description="Helical" evidence="1">
    <location>
        <begin position="186"/>
        <end position="206"/>
    </location>
</feature>
<feature type="transmembrane region" description="Helical" evidence="1">
    <location>
        <begin position="607"/>
        <end position="629"/>
    </location>
</feature>
<feature type="transmembrane region" description="Helical" evidence="1">
    <location>
        <begin position="84"/>
        <end position="106"/>
    </location>
</feature>
<dbReference type="AlphaFoldDB" id="A0A0F9WD20"/>
<evidence type="ECO:0000313" key="2">
    <source>
        <dbReference type="EMBL" id="KKN83751.1"/>
    </source>
</evidence>
<feature type="transmembrane region" description="Helical" evidence="1">
    <location>
        <begin position="118"/>
        <end position="141"/>
    </location>
</feature>
<feature type="transmembrane region" description="Helical" evidence="1">
    <location>
        <begin position="20"/>
        <end position="40"/>
    </location>
</feature>
<feature type="transmembrane region" description="Helical" evidence="1">
    <location>
        <begin position="254"/>
        <end position="275"/>
    </location>
</feature>
<comment type="caution">
    <text evidence="2">The sequence shown here is derived from an EMBL/GenBank/DDBJ whole genome shotgun (WGS) entry which is preliminary data.</text>
</comment>
<feature type="transmembrane region" description="Helical" evidence="1">
    <location>
        <begin position="355"/>
        <end position="375"/>
    </location>
</feature>
<feature type="transmembrane region" description="Helical" evidence="1">
    <location>
        <begin position="477"/>
        <end position="495"/>
    </location>
</feature>
<gene>
    <name evidence="2" type="ORF">LCGC14_0295760</name>
</gene>
<reference evidence="2" key="1">
    <citation type="journal article" date="2015" name="Nature">
        <title>Complex archaea that bridge the gap between prokaryotes and eukaryotes.</title>
        <authorList>
            <person name="Spang A."/>
            <person name="Saw J.H."/>
            <person name="Jorgensen S.L."/>
            <person name="Zaremba-Niedzwiedzka K."/>
            <person name="Martijn J."/>
            <person name="Lind A.E."/>
            <person name="van Eijk R."/>
            <person name="Schleper C."/>
            <person name="Guy L."/>
            <person name="Ettema T.J."/>
        </authorList>
    </citation>
    <scope>NUCLEOTIDE SEQUENCE</scope>
</reference>
<accession>A0A0F9WD20</accession>
<dbReference type="EMBL" id="LAZR01000180">
    <property type="protein sequence ID" value="KKN83751.1"/>
    <property type="molecule type" value="Genomic_DNA"/>
</dbReference>
<feature type="transmembrane region" description="Helical" evidence="1">
    <location>
        <begin position="322"/>
        <end position="343"/>
    </location>
</feature>
<feature type="transmembrane region" description="Helical" evidence="1">
    <location>
        <begin position="507"/>
        <end position="528"/>
    </location>
</feature>
<organism evidence="2">
    <name type="scientific">marine sediment metagenome</name>
    <dbReference type="NCBI Taxonomy" id="412755"/>
    <lineage>
        <taxon>unclassified sequences</taxon>
        <taxon>metagenomes</taxon>
        <taxon>ecological metagenomes</taxon>
    </lineage>
</organism>
<name>A0A0F9WD20_9ZZZZ</name>
<protein>
    <submittedName>
        <fullName evidence="2">Uncharacterized protein</fullName>
    </submittedName>
</protein>
<feature type="transmembrane region" description="Helical" evidence="1">
    <location>
        <begin position="641"/>
        <end position="665"/>
    </location>
</feature>
<evidence type="ECO:0000256" key="1">
    <source>
        <dbReference type="SAM" id="Phobius"/>
    </source>
</evidence>
<keyword evidence="1" id="KW-0472">Membrane</keyword>
<feature type="transmembrane region" description="Helical" evidence="1">
    <location>
        <begin position="574"/>
        <end position="595"/>
    </location>
</feature>
<keyword evidence="1" id="KW-0812">Transmembrane</keyword>
<feature type="transmembrane region" description="Helical" evidence="1">
    <location>
        <begin position="413"/>
        <end position="433"/>
    </location>
</feature>
<feature type="transmembrane region" description="Helical" evidence="1">
    <location>
        <begin position="540"/>
        <end position="562"/>
    </location>
</feature>